<evidence type="ECO:0000313" key="3">
    <source>
        <dbReference type="Proteomes" id="UP001310890"/>
    </source>
</evidence>
<feature type="compositionally biased region" description="Basic and acidic residues" evidence="1">
    <location>
        <begin position="25"/>
        <end position="40"/>
    </location>
</feature>
<name>A0AAN7YUC0_9PEZI</name>
<dbReference type="EMBL" id="JAVRRL010000002">
    <property type="protein sequence ID" value="KAK5118370.1"/>
    <property type="molecule type" value="Genomic_DNA"/>
</dbReference>
<dbReference type="AlphaFoldDB" id="A0AAN7YUC0"/>
<dbReference type="Proteomes" id="UP001310890">
    <property type="component" value="Unassembled WGS sequence"/>
</dbReference>
<comment type="caution">
    <text evidence="2">The sequence shown here is derived from an EMBL/GenBank/DDBJ whole genome shotgun (WGS) entry which is preliminary data.</text>
</comment>
<feature type="compositionally biased region" description="Polar residues" evidence="1">
    <location>
        <begin position="7"/>
        <end position="16"/>
    </location>
</feature>
<evidence type="ECO:0000256" key="1">
    <source>
        <dbReference type="SAM" id="MobiDB-lite"/>
    </source>
</evidence>
<organism evidence="2 3">
    <name type="scientific">Meristemomyces frigidus</name>
    <dbReference type="NCBI Taxonomy" id="1508187"/>
    <lineage>
        <taxon>Eukaryota</taxon>
        <taxon>Fungi</taxon>
        <taxon>Dikarya</taxon>
        <taxon>Ascomycota</taxon>
        <taxon>Pezizomycotina</taxon>
        <taxon>Dothideomycetes</taxon>
        <taxon>Dothideomycetidae</taxon>
        <taxon>Mycosphaerellales</taxon>
        <taxon>Teratosphaeriaceae</taxon>
        <taxon>Meristemomyces</taxon>
    </lineage>
</organism>
<protein>
    <submittedName>
        <fullName evidence="2">Uncharacterized protein</fullName>
    </submittedName>
</protein>
<accession>A0AAN7YUC0</accession>
<feature type="region of interest" description="Disordered" evidence="1">
    <location>
        <begin position="1"/>
        <end position="58"/>
    </location>
</feature>
<proteinExistence type="predicted"/>
<gene>
    <name evidence="2" type="ORF">LTR62_002884</name>
</gene>
<reference evidence="2" key="1">
    <citation type="submission" date="2023-08" db="EMBL/GenBank/DDBJ databases">
        <title>Black Yeasts Isolated from many extreme environments.</title>
        <authorList>
            <person name="Coleine C."/>
            <person name="Stajich J.E."/>
            <person name="Selbmann L."/>
        </authorList>
    </citation>
    <scope>NUCLEOTIDE SEQUENCE</scope>
    <source>
        <strain evidence="2">CCFEE 5401</strain>
    </source>
</reference>
<evidence type="ECO:0000313" key="2">
    <source>
        <dbReference type="EMBL" id="KAK5118370.1"/>
    </source>
</evidence>
<sequence>MAAELEQTASMPTTDGKTMVFPIRSKREQIRLRRGDEASGPHRNAKGQKTEKKTGVEVGVEMAAVQTVEKSGLEMSCHRAWSETRASKRVTLADIVRRILERGAVEDKDEEMIGDGEGEFCDGQNEAECADEMGEPERGEITGLVFRVKA</sequence>